<reference evidence="5 6" key="1">
    <citation type="submission" date="2024-10" db="EMBL/GenBank/DDBJ databases">
        <title>Burkholderia semiarida in Mexico.</title>
        <authorList>
            <person name="Estrada P."/>
        </authorList>
    </citation>
    <scope>NUCLEOTIDE SEQUENCE [LARGE SCALE GENOMIC DNA]</scope>
    <source>
        <strain evidence="5 6">CLM7-1</strain>
    </source>
</reference>
<dbReference type="PANTHER" id="PTHR30146">
    <property type="entry name" value="LACI-RELATED TRANSCRIPTIONAL REPRESSOR"/>
    <property type="match status" value="1"/>
</dbReference>
<keyword evidence="2" id="KW-0238">DNA-binding</keyword>
<dbReference type="SUPFAM" id="SSF53822">
    <property type="entry name" value="Periplasmic binding protein-like I"/>
    <property type="match status" value="1"/>
</dbReference>
<evidence type="ECO:0000256" key="1">
    <source>
        <dbReference type="ARBA" id="ARBA00023015"/>
    </source>
</evidence>
<evidence type="ECO:0000256" key="3">
    <source>
        <dbReference type="ARBA" id="ARBA00023163"/>
    </source>
</evidence>
<dbReference type="InterPro" id="IPR046335">
    <property type="entry name" value="LacI/GalR-like_sensor"/>
</dbReference>
<dbReference type="PROSITE" id="PS50932">
    <property type="entry name" value="HTH_LACI_2"/>
    <property type="match status" value="1"/>
</dbReference>
<dbReference type="InterPro" id="IPR028082">
    <property type="entry name" value="Peripla_BP_I"/>
</dbReference>
<dbReference type="PANTHER" id="PTHR30146:SF155">
    <property type="entry name" value="ALANINE RACEMASE"/>
    <property type="match status" value="1"/>
</dbReference>
<dbReference type="Gene3D" id="3.40.50.2300">
    <property type="match status" value="2"/>
</dbReference>
<organism evidence="5 6">
    <name type="scientific">Burkholderia semiarida</name>
    <dbReference type="NCBI Taxonomy" id="2843303"/>
    <lineage>
        <taxon>Bacteria</taxon>
        <taxon>Pseudomonadati</taxon>
        <taxon>Pseudomonadota</taxon>
        <taxon>Betaproteobacteria</taxon>
        <taxon>Burkholderiales</taxon>
        <taxon>Burkholderiaceae</taxon>
        <taxon>Burkholderia</taxon>
        <taxon>Burkholderia cepacia complex</taxon>
    </lineage>
</organism>
<evidence type="ECO:0000313" key="6">
    <source>
        <dbReference type="Proteomes" id="UP001609186"/>
    </source>
</evidence>
<proteinExistence type="predicted"/>
<dbReference type="Pfam" id="PF13377">
    <property type="entry name" value="Peripla_BP_3"/>
    <property type="match status" value="1"/>
</dbReference>
<gene>
    <name evidence="5" type="ORF">ACGTRS_15790</name>
</gene>
<dbReference type="InterPro" id="IPR000843">
    <property type="entry name" value="HTH_LacI"/>
</dbReference>
<dbReference type="InterPro" id="IPR010982">
    <property type="entry name" value="Lambda_DNA-bd_dom_sf"/>
</dbReference>
<keyword evidence="6" id="KW-1185">Reference proteome</keyword>
<dbReference type="Proteomes" id="UP001609186">
    <property type="component" value="Unassembled WGS sequence"/>
</dbReference>
<sequence>MSKGRVDLKTLANHLGVSQATVSRALAGHTQISAKTRQRVTEAAEALGYRPNEAARRLATGRTNAAGLVFPLQRLLLAQTNFVDVLAGITEALNRKHFDLVLAPFGEEGEEAVIRRLAAARSIDGIIITRARVDDPRVPLLKSLGIPFVVHGRTSTSEDYAFVDIDNEAVFFKSASLLLSLGHRRIVMLNGLPEFSYAAARARGFLRAYEEHGLRPDPAYQFGVPMTEESGYAVASEMLAAHSPPTAFLCGSVFLAQGVYRAVHDRGLKIGRDVSVIAHDDKLRGIQASSFTPQLTATEVAIRRSGELLGEILVDQIVSPSAPSTSWHQVASVELVVRESISRA</sequence>
<evidence type="ECO:0000256" key="2">
    <source>
        <dbReference type="ARBA" id="ARBA00023125"/>
    </source>
</evidence>
<keyword evidence="1" id="KW-0805">Transcription regulation</keyword>
<comment type="caution">
    <text evidence="5">The sequence shown here is derived from an EMBL/GenBank/DDBJ whole genome shotgun (WGS) entry which is preliminary data.</text>
</comment>
<feature type="domain" description="HTH lacI-type" evidence="4">
    <location>
        <begin position="6"/>
        <end position="60"/>
    </location>
</feature>
<dbReference type="Pfam" id="PF00356">
    <property type="entry name" value="LacI"/>
    <property type="match status" value="1"/>
</dbReference>
<dbReference type="CDD" id="cd20010">
    <property type="entry name" value="PBP1_AglR-like"/>
    <property type="match status" value="1"/>
</dbReference>
<dbReference type="EMBL" id="JBIMPM010000017">
    <property type="protein sequence ID" value="MFH5252688.1"/>
    <property type="molecule type" value="Genomic_DNA"/>
</dbReference>
<dbReference type="RefSeq" id="WP_205782488.1">
    <property type="nucleotide sequence ID" value="NZ_JBIMPM010000017.1"/>
</dbReference>
<accession>A0ABW7L4K3</accession>
<keyword evidence="3" id="KW-0804">Transcription</keyword>
<evidence type="ECO:0000313" key="5">
    <source>
        <dbReference type="EMBL" id="MFH5252688.1"/>
    </source>
</evidence>
<protein>
    <submittedName>
        <fullName evidence="5">Substrate-binding domain-containing protein</fullName>
    </submittedName>
</protein>
<dbReference type="SMART" id="SM00354">
    <property type="entry name" value="HTH_LACI"/>
    <property type="match status" value="1"/>
</dbReference>
<name>A0ABW7L4K3_9BURK</name>
<evidence type="ECO:0000259" key="4">
    <source>
        <dbReference type="PROSITE" id="PS50932"/>
    </source>
</evidence>
<dbReference type="Gene3D" id="1.10.260.40">
    <property type="entry name" value="lambda repressor-like DNA-binding domains"/>
    <property type="match status" value="1"/>
</dbReference>
<dbReference type="CDD" id="cd01392">
    <property type="entry name" value="HTH_LacI"/>
    <property type="match status" value="1"/>
</dbReference>
<dbReference type="SUPFAM" id="SSF47413">
    <property type="entry name" value="lambda repressor-like DNA-binding domains"/>
    <property type="match status" value="1"/>
</dbReference>